<keyword evidence="2" id="KW-0009">Actin-binding</keyword>
<dbReference type="SMART" id="SM00227">
    <property type="entry name" value="NEBU"/>
    <property type="match status" value="7"/>
</dbReference>
<accession>A0A851JGW1</accession>
<feature type="non-terminal residue" evidence="3">
    <location>
        <position position="248"/>
    </location>
</feature>
<dbReference type="PRINTS" id="PR00510">
    <property type="entry name" value="NEBULIN"/>
</dbReference>
<dbReference type="EMBL" id="WBMY01008835">
    <property type="protein sequence ID" value="NXB75752.1"/>
    <property type="molecule type" value="Genomic_DNA"/>
</dbReference>
<sequence>YTEAWDADKKSIHVMPDTPDILLAKANAANVSHKLYVKAWEEAKKKGYDMRADAIPIKTAKASRDIASDYKYKETHEKEKGHYIGCPSAKEDPKLAWAARAMALQNERLYKKAYNDSKTQIHIPVDAMSVQAAKECQTLVSDIDYRQYLHQWTCLPDQNDVIHARQAYDLQSDNVYKSDLEWLRGIGWLTEGSVDVVKAKKAQELLNDRLYRTRPEQLKFTSITDSPDVVLAKTNAMQLSDVSSPLTW</sequence>
<dbReference type="PANTHER" id="PTHR11039">
    <property type="entry name" value="NEBULIN"/>
    <property type="match status" value="1"/>
</dbReference>
<reference evidence="3" key="1">
    <citation type="submission" date="2019-09" db="EMBL/GenBank/DDBJ databases">
        <title>Bird 10,000 Genomes (B10K) Project - Family phase.</title>
        <authorList>
            <person name="Zhang G."/>
        </authorList>
    </citation>
    <scope>NUCLEOTIDE SEQUENCE</scope>
    <source>
        <strain evidence="3">B10K-DU-001-63</strain>
        <tissue evidence="3">Muscle</tissue>
    </source>
</reference>
<evidence type="ECO:0000313" key="3">
    <source>
        <dbReference type="EMBL" id="NXB75752.1"/>
    </source>
</evidence>
<keyword evidence="1" id="KW-0677">Repeat</keyword>
<dbReference type="GO" id="GO:0071691">
    <property type="term" value="P:cardiac muscle thin filament assembly"/>
    <property type="evidence" value="ECO:0007669"/>
    <property type="project" value="TreeGrafter"/>
</dbReference>
<evidence type="ECO:0000313" key="4">
    <source>
        <dbReference type="Proteomes" id="UP000660704"/>
    </source>
</evidence>
<evidence type="ECO:0000256" key="1">
    <source>
        <dbReference type="ARBA" id="ARBA00022737"/>
    </source>
</evidence>
<gene>
    <name evidence="3" type="primary">Neb_10</name>
    <name evidence="3" type="ORF">DONATR_R03561</name>
</gene>
<comment type="caution">
    <text evidence="3">The sequence shown here is derived from an EMBL/GenBank/DDBJ whole genome shotgun (WGS) entry which is preliminary data.</text>
</comment>
<dbReference type="InterPro" id="IPR000900">
    <property type="entry name" value="Nebulin_repeat"/>
</dbReference>
<name>A0A851JGW1_9PASS</name>
<dbReference type="PROSITE" id="PS51216">
    <property type="entry name" value="NEBULIN"/>
    <property type="match status" value="3"/>
</dbReference>
<dbReference type="Proteomes" id="UP000660704">
    <property type="component" value="Unassembled WGS sequence"/>
</dbReference>
<dbReference type="InterPro" id="IPR013998">
    <property type="entry name" value="Nebulin-like"/>
</dbReference>
<dbReference type="GO" id="GO:0030018">
    <property type="term" value="C:Z disc"/>
    <property type="evidence" value="ECO:0007669"/>
    <property type="project" value="InterPro"/>
</dbReference>
<dbReference type="GO" id="GO:0051015">
    <property type="term" value="F:actin filament binding"/>
    <property type="evidence" value="ECO:0007669"/>
    <property type="project" value="InterPro"/>
</dbReference>
<feature type="non-terminal residue" evidence="3">
    <location>
        <position position="1"/>
    </location>
</feature>
<dbReference type="AlphaFoldDB" id="A0A851JGW1"/>
<keyword evidence="4" id="KW-1185">Reference proteome</keyword>
<dbReference type="Pfam" id="PF00880">
    <property type="entry name" value="Nebulin"/>
    <property type="match status" value="3"/>
</dbReference>
<protein>
    <submittedName>
        <fullName evidence="3">NEBU protein</fullName>
    </submittedName>
</protein>
<evidence type="ECO:0000256" key="2">
    <source>
        <dbReference type="ARBA" id="ARBA00023203"/>
    </source>
</evidence>
<dbReference type="InterPro" id="IPR055297">
    <property type="entry name" value="NEBU/NEBL"/>
</dbReference>
<organism evidence="3 4">
    <name type="scientific">Donacobius atricapilla</name>
    <dbReference type="NCBI Taxonomy" id="237420"/>
    <lineage>
        <taxon>Eukaryota</taxon>
        <taxon>Metazoa</taxon>
        <taxon>Chordata</taxon>
        <taxon>Craniata</taxon>
        <taxon>Vertebrata</taxon>
        <taxon>Euteleostomi</taxon>
        <taxon>Archelosauria</taxon>
        <taxon>Archosauria</taxon>
        <taxon>Dinosauria</taxon>
        <taxon>Saurischia</taxon>
        <taxon>Theropoda</taxon>
        <taxon>Coelurosauria</taxon>
        <taxon>Aves</taxon>
        <taxon>Neognathae</taxon>
        <taxon>Neoaves</taxon>
        <taxon>Telluraves</taxon>
        <taxon>Australaves</taxon>
        <taxon>Passeriformes</taxon>
        <taxon>Mimidae</taxon>
        <taxon>Donacobius</taxon>
    </lineage>
</organism>
<proteinExistence type="predicted"/>
<dbReference type="PANTHER" id="PTHR11039:SF37">
    <property type="entry name" value="NEBULIN"/>
    <property type="match status" value="1"/>
</dbReference>